<evidence type="ECO:0000259" key="1">
    <source>
        <dbReference type="Pfam" id="PF01844"/>
    </source>
</evidence>
<dbReference type="Gene3D" id="1.10.30.50">
    <property type="match status" value="1"/>
</dbReference>
<feature type="domain" description="HNH" evidence="1">
    <location>
        <begin position="50"/>
        <end position="98"/>
    </location>
</feature>
<dbReference type="GO" id="GO:0004519">
    <property type="term" value="F:endonuclease activity"/>
    <property type="evidence" value="ECO:0007669"/>
    <property type="project" value="InterPro"/>
</dbReference>
<name>A0A3D9HZL3_9BACL</name>
<dbReference type="GO" id="GO:0003676">
    <property type="term" value="F:nucleic acid binding"/>
    <property type="evidence" value="ECO:0007669"/>
    <property type="project" value="InterPro"/>
</dbReference>
<dbReference type="CDD" id="cd00085">
    <property type="entry name" value="HNHc"/>
    <property type="match status" value="1"/>
</dbReference>
<dbReference type="EMBL" id="QRDY01000021">
    <property type="protein sequence ID" value="RED54811.1"/>
    <property type="molecule type" value="Genomic_DNA"/>
</dbReference>
<gene>
    <name evidence="2" type="ORF">DFP95_12167</name>
</gene>
<dbReference type="InterPro" id="IPR002711">
    <property type="entry name" value="HNH"/>
</dbReference>
<evidence type="ECO:0000313" key="2">
    <source>
        <dbReference type="EMBL" id="RED54811.1"/>
    </source>
</evidence>
<dbReference type="Proteomes" id="UP000256869">
    <property type="component" value="Unassembled WGS sequence"/>
</dbReference>
<sequence length="246" mass="28786">MIKITKKPCPNILSPELKDQLTKDFIATEKSVWKIKDIEITLLESSHYKCVYCECKLMEESKFMEIDHYYNKDNYPDLVLDWDNLLPSCKRCNGRKSDYDTKNYPFINPSEMDPREHLTMRSFKYYPKTENGKMTIRKLLLNDIRKMLTVRFDICKAIQFQVDELVEKAERYQNGIQKTTNNKNKIISITTNLLYEAQPESAYAATVATELMNSIDFRTVLGIIKDENIGNVEIDTLFKSTEMLAL</sequence>
<accession>A0A3D9HZL3</accession>
<dbReference type="AlphaFoldDB" id="A0A3D9HZL3"/>
<dbReference type="OrthoDB" id="9816185at2"/>
<reference evidence="2 3" key="1">
    <citation type="submission" date="2018-07" db="EMBL/GenBank/DDBJ databases">
        <title>Genomic Encyclopedia of Type Strains, Phase III (KMG-III): the genomes of soil and plant-associated and newly described type strains.</title>
        <authorList>
            <person name="Whitman W."/>
        </authorList>
    </citation>
    <scope>NUCLEOTIDE SEQUENCE [LARGE SCALE GENOMIC DNA]</scope>
    <source>
        <strain evidence="2 3">CECT 8236</strain>
    </source>
</reference>
<keyword evidence="3" id="KW-1185">Reference proteome</keyword>
<organism evidence="2 3">
    <name type="scientific">Cohnella lupini</name>
    <dbReference type="NCBI Taxonomy" id="1294267"/>
    <lineage>
        <taxon>Bacteria</taxon>
        <taxon>Bacillati</taxon>
        <taxon>Bacillota</taxon>
        <taxon>Bacilli</taxon>
        <taxon>Bacillales</taxon>
        <taxon>Paenibacillaceae</taxon>
        <taxon>Cohnella</taxon>
    </lineage>
</organism>
<dbReference type="RefSeq" id="WP_115995168.1">
    <property type="nucleotide sequence ID" value="NZ_QRDY01000021.1"/>
</dbReference>
<proteinExistence type="predicted"/>
<dbReference type="InterPro" id="IPR003615">
    <property type="entry name" value="HNH_nuc"/>
</dbReference>
<dbReference type="Pfam" id="PF01844">
    <property type="entry name" value="HNH"/>
    <property type="match status" value="1"/>
</dbReference>
<dbReference type="GO" id="GO:0008270">
    <property type="term" value="F:zinc ion binding"/>
    <property type="evidence" value="ECO:0007669"/>
    <property type="project" value="InterPro"/>
</dbReference>
<protein>
    <submittedName>
        <fullName evidence="2">Uncharacterized protein (TIGR02646 family)</fullName>
    </submittedName>
</protein>
<comment type="caution">
    <text evidence="2">The sequence shown here is derived from an EMBL/GenBank/DDBJ whole genome shotgun (WGS) entry which is preliminary data.</text>
</comment>
<evidence type="ECO:0000313" key="3">
    <source>
        <dbReference type="Proteomes" id="UP000256869"/>
    </source>
</evidence>